<evidence type="ECO:0000313" key="12">
    <source>
        <dbReference type="Proteomes" id="UP000034350"/>
    </source>
</evidence>
<keyword evidence="12" id="KW-1185">Reference proteome</keyword>
<dbReference type="GO" id="GO:0016020">
    <property type="term" value="C:membrane"/>
    <property type="evidence" value="ECO:0007669"/>
    <property type="project" value="UniProtKB-SubCell"/>
</dbReference>
<proteinExistence type="inferred from homology"/>
<dbReference type="SUPFAM" id="SSF52540">
    <property type="entry name" value="P-loop containing nucleoside triphosphate hydrolases"/>
    <property type="match status" value="1"/>
</dbReference>
<dbReference type="GO" id="GO:0016887">
    <property type="term" value="F:ATP hydrolysis activity"/>
    <property type="evidence" value="ECO:0007669"/>
    <property type="project" value="InterPro"/>
</dbReference>
<keyword evidence="2 8" id="KW-0812">Transmembrane</keyword>
<dbReference type="InterPro" id="IPR039421">
    <property type="entry name" value="Type_1_exporter"/>
</dbReference>
<dbReference type="VEuPathDB" id="MicrosporidiaDB:NCER_100627"/>
<dbReference type="VEuPathDB" id="MicrosporidiaDB:G9O61_00g020580"/>
<comment type="caution">
    <text evidence="11">The sequence shown here is derived from an EMBL/GenBank/DDBJ whole genome shotgun (WGS) entry which is preliminary data.</text>
</comment>
<dbReference type="GO" id="GO:0005524">
    <property type="term" value="F:ATP binding"/>
    <property type="evidence" value="ECO:0007669"/>
    <property type="project" value="UniProtKB-KW"/>
</dbReference>
<feature type="transmembrane region" description="Helical" evidence="8">
    <location>
        <begin position="271"/>
        <end position="292"/>
    </location>
</feature>
<dbReference type="PROSITE" id="PS50929">
    <property type="entry name" value="ABC_TM1F"/>
    <property type="match status" value="1"/>
</dbReference>
<dbReference type="AlphaFoldDB" id="A0A0F9WQA5"/>
<dbReference type="InterPro" id="IPR027417">
    <property type="entry name" value="P-loop_NTPase"/>
</dbReference>
<evidence type="ECO:0000256" key="2">
    <source>
        <dbReference type="ARBA" id="ARBA00022692"/>
    </source>
</evidence>
<dbReference type="SMR" id="A0A0F9WQA5"/>
<feature type="domain" description="ABC transmembrane type-1" evidence="10">
    <location>
        <begin position="70"/>
        <end position="292"/>
    </location>
</feature>
<keyword evidence="4" id="KW-0067">ATP-binding</keyword>
<comment type="similarity">
    <text evidence="7">Belongs to the ABC transporter superfamily. ABCB family. Heavy Metal importer (TC 3.A.1.210) subfamily.</text>
</comment>
<dbReference type="GO" id="GO:0140359">
    <property type="term" value="F:ABC-type transporter activity"/>
    <property type="evidence" value="ECO:0007669"/>
    <property type="project" value="InterPro"/>
</dbReference>
<feature type="transmembrane region" description="Helical" evidence="8">
    <location>
        <begin position="141"/>
        <end position="160"/>
    </location>
</feature>
<evidence type="ECO:0000259" key="10">
    <source>
        <dbReference type="PROSITE" id="PS50929"/>
    </source>
</evidence>
<dbReference type="GO" id="GO:0034040">
    <property type="term" value="F:ATPase-coupled lipid transmembrane transporter activity"/>
    <property type="evidence" value="ECO:0007669"/>
    <property type="project" value="TreeGrafter"/>
</dbReference>
<keyword evidence="6 8" id="KW-0472">Membrane</keyword>
<dbReference type="RefSeq" id="XP_024330870.1">
    <property type="nucleotide sequence ID" value="XM_024475142.1"/>
</dbReference>
<reference evidence="11 12" key="1">
    <citation type="journal article" date="2015" name="Environ. Microbiol.">
        <title>Genome analyses suggest the presence of polyploidy and recent human-driven expansions in eight global populations of the honeybee pathogen Nosema ceranae.</title>
        <authorList>
            <person name="Pelin A."/>
            <person name="Selman M."/>
            <person name="Aris-Brosou S."/>
            <person name="Farinelli L."/>
            <person name="Corradi N."/>
        </authorList>
    </citation>
    <scope>NUCLEOTIDE SEQUENCE [LARGE SCALE GENOMIC DNA]</scope>
    <source>
        <strain evidence="11 12">PA08 1199</strain>
    </source>
</reference>
<dbReference type="EMBL" id="JPQZ01000031">
    <property type="protein sequence ID" value="KKO75128.1"/>
    <property type="molecule type" value="Genomic_DNA"/>
</dbReference>
<name>A0A0F9WQA5_9MICR</name>
<dbReference type="Pfam" id="PF00005">
    <property type="entry name" value="ABC_tran"/>
    <property type="match status" value="1"/>
</dbReference>
<dbReference type="InterPro" id="IPR003593">
    <property type="entry name" value="AAA+_ATPase"/>
</dbReference>
<dbReference type="Gene3D" id="3.40.50.300">
    <property type="entry name" value="P-loop containing nucleotide triphosphate hydrolases"/>
    <property type="match status" value="1"/>
</dbReference>
<dbReference type="OrthoDB" id="6500128at2759"/>
<dbReference type="InterPro" id="IPR036640">
    <property type="entry name" value="ABC1_TM_sf"/>
</dbReference>
<sequence length="572" mass="66147">MLKKQILAENFVNELVFKYFLQNPLFKIFIVPIFVLIYLSASCHSYIIEAVTALECYMISDIKSNYPGKLILLYLLFTVSHYLLTFFSDCLFAIYLQSTVVSSFKIHVKEYLVLHYEDFHSIGSGKIHTVIERRTRGIIDFIELLIMNAYFNSTILFVIYNRMYLTLGKELVFFNIGVLVAYLSFCYFTSFIIKRSREAANNDWNECSNRIYGILNNYDVIKSYNNDSLEICKLNEKGASVEMSYFYYDTVCNITRFAQVLLTILPNSIVIYMVLTGRGFLSLATFGQLALYHKQVMSLKSSMESFGKQLLRFTQTYTDVTDSYLVGKHLDNTNQGKEIQSFTDKIEFKQFSLYMKDRLLIKNFNFVINKGDKVAIVGKNGSGKSSLIKTLLRFYEYEGEVLIDGRDMRDITVVSQRNLISYIPQNPYIIEGTVLDNLKYSNKSITNKEIKNICLDYNSHDIFAKLQDGYATNVGESGKFLSGGQKQQLSFMRGVIKNADIFLVDEPTANLDKLAEKDLIEKVFTKLNDKTVLFIIHNFDYLGSFDKIIGFCNQEVRVYEKYEDFLTDIQLY</sequence>
<gene>
    <name evidence="11" type="ORF">AAJ76_3100017368</name>
</gene>
<evidence type="ECO:0000259" key="9">
    <source>
        <dbReference type="PROSITE" id="PS50893"/>
    </source>
</evidence>
<dbReference type="OMA" id="MPVLSWW"/>
<evidence type="ECO:0000256" key="7">
    <source>
        <dbReference type="ARBA" id="ARBA00024363"/>
    </source>
</evidence>
<keyword evidence="3" id="KW-0547">Nucleotide-binding</keyword>
<dbReference type="Gene3D" id="1.20.1560.10">
    <property type="entry name" value="ABC transporter type 1, transmembrane domain"/>
    <property type="match status" value="1"/>
</dbReference>
<dbReference type="InterPro" id="IPR003439">
    <property type="entry name" value="ABC_transporter-like_ATP-bd"/>
</dbReference>
<feature type="transmembrane region" description="Helical" evidence="8">
    <location>
        <begin position="28"/>
        <end position="48"/>
    </location>
</feature>
<evidence type="ECO:0000256" key="4">
    <source>
        <dbReference type="ARBA" id="ARBA00022840"/>
    </source>
</evidence>
<dbReference type="PANTHER" id="PTHR24221:SF654">
    <property type="entry name" value="ATP-BINDING CASSETTE SUB-FAMILY B MEMBER 6"/>
    <property type="match status" value="1"/>
</dbReference>
<dbReference type="InterPro" id="IPR011527">
    <property type="entry name" value="ABC1_TM_dom"/>
</dbReference>
<dbReference type="PANTHER" id="PTHR24221">
    <property type="entry name" value="ATP-BINDING CASSETTE SUB-FAMILY B"/>
    <property type="match status" value="1"/>
</dbReference>
<dbReference type="PROSITE" id="PS50893">
    <property type="entry name" value="ABC_TRANSPORTER_2"/>
    <property type="match status" value="1"/>
</dbReference>
<dbReference type="GeneID" id="36320075"/>
<evidence type="ECO:0000256" key="6">
    <source>
        <dbReference type="ARBA" id="ARBA00023136"/>
    </source>
</evidence>
<comment type="subcellular location">
    <subcellularLocation>
        <location evidence="1">Membrane</location>
        <topology evidence="1">Multi-pass membrane protein</topology>
    </subcellularLocation>
</comment>
<protein>
    <submittedName>
        <fullName evidence="11">Abc transporter</fullName>
    </submittedName>
</protein>
<evidence type="ECO:0000256" key="3">
    <source>
        <dbReference type="ARBA" id="ARBA00022741"/>
    </source>
</evidence>
<evidence type="ECO:0000256" key="5">
    <source>
        <dbReference type="ARBA" id="ARBA00022989"/>
    </source>
</evidence>
<organism evidence="11 12">
    <name type="scientific">Vairimorpha ceranae</name>
    <dbReference type="NCBI Taxonomy" id="40302"/>
    <lineage>
        <taxon>Eukaryota</taxon>
        <taxon>Fungi</taxon>
        <taxon>Fungi incertae sedis</taxon>
        <taxon>Microsporidia</taxon>
        <taxon>Nosematidae</taxon>
        <taxon>Vairimorpha</taxon>
    </lineage>
</organism>
<feature type="domain" description="ABC transporter" evidence="9">
    <location>
        <begin position="346"/>
        <end position="571"/>
    </location>
</feature>
<evidence type="ECO:0000256" key="1">
    <source>
        <dbReference type="ARBA" id="ARBA00004141"/>
    </source>
</evidence>
<feature type="transmembrane region" description="Helical" evidence="8">
    <location>
        <begin position="172"/>
        <end position="193"/>
    </location>
</feature>
<evidence type="ECO:0000256" key="8">
    <source>
        <dbReference type="SAM" id="Phobius"/>
    </source>
</evidence>
<dbReference type="Proteomes" id="UP000034350">
    <property type="component" value="Unassembled WGS sequence"/>
</dbReference>
<keyword evidence="5 8" id="KW-1133">Transmembrane helix</keyword>
<dbReference type="SMART" id="SM00382">
    <property type="entry name" value="AAA"/>
    <property type="match status" value="1"/>
</dbReference>
<evidence type="ECO:0000313" key="11">
    <source>
        <dbReference type="EMBL" id="KKO75128.1"/>
    </source>
</evidence>
<feature type="transmembrane region" description="Helical" evidence="8">
    <location>
        <begin position="71"/>
        <end position="96"/>
    </location>
</feature>
<dbReference type="SUPFAM" id="SSF90123">
    <property type="entry name" value="ABC transporter transmembrane region"/>
    <property type="match status" value="1"/>
</dbReference>
<accession>A0A0F9WQA5</accession>
<dbReference type="VEuPathDB" id="MicrosporidiaDB:AAJ76_3100017368"/>